<sequence>MSNIKNNIQDIQKDIKEYSVYPEKVKFIAVTKYVDTETMNKILNCGVKVFGENKAQVIKEKYEKYSSEGKDDIEWHFIGNLQKNKVKYIAPFIKLIHSVNKLSLAQEVDKRAQQNNRTIDVLLEINIAGEESKEGYELETLYNDLPQLMELSNINIKGLMTMAPFVDNEEVVRGVFRRLREIKDQLNDKFFKGRLAELSMGMTNDYKIALEEGATIIRVGRKIYQ</sequence>
<dbReference type="PANTHER" id="PTHR10146">
    <property type="entry name" value="PROLINE SYNTHETASE CO-TRANSCRIBED BACTERIAL HOMOLOG PROTEIN"/>
    <property type="match status" value="1"/>
</dbReference>
<dbReference type="NCBIfam" id="TIGR00044">
    <property type="entry name" value="YggS family pyridoxal phosphate-dependent enzyme"/>
    <property type="match status" value="1"/>
</dbReference>
<dbReference type="SUPFAM" id="SSF51419">
    <property type="entry name" value="PLP-binding barrel"/>
    <property type="match status" value="1"/>
</dbReference>
<feature type="modified residue" description="N6-(pyridoxal phosphate)lysine" evidence="2 3">
    <location>
        <position position="32"/>
    </location>
</feature>
<gene>
    <name evidence="6" type="ORF">IAA47_04185</name>
</gene>
<evidence type="ECO:0000313" key="7">
    <source>
        <dbReference type="Proteomes" id="UP000724657"/>
    </source>
</evidence>
<accession>A0A9E2NWV7</accession>
<reference evidence="6" key="2">
    <citation type="submission" date="2021-04" db="EMBL/GenBank/DDBJ databases">
        <authorList>
            <person name="Gilroy R."/>
        </authorList>
    </citation>
    <scope>NUCLEOTIDE SEQUENCE</scope>
    <source>
        <strain evidence="6">A6-441</strain>
    </source>
</reference>
<evidence type="ECO:0000256" key="3">
    <source>
        <dbReference type="PIRSR" id="PIRSR004848-1"/>
    </source>
</evidence>
<reference evidence="6" key="1">
    <citation type="journal article" date="2021" name="PeerJ">
        <title>Extensive microbial diversity within the chicken gut microbiome revealed by metagenomics and culture.</title>
        <authorList>
            <person name="Gilroy R."/>
            <person name="Ravi A."/>
            <person name="Getino M."/>
            <person name="Pursley I."/>
            <person name="Horton D.L."/>
            <person name="Alikhan N.F."/>
            <person name="Baker D."/>
            <person name="Gharbi K."/>
            <person name="Hall N."/>
            <person name="Watson M."/>
            <person name="Adriaenssens E.M."/>
            <person name="Foster-Nyarko E."/>
            <person name="Jarju S."/>
            <person name="Secka A."/>
            <person name="Antonio M."/>
            <person name="Oren A."/>
            <person name="Chaudhuri R.R."/>
            <person name="La Ragione R."/>
            <person name="Hildebrand F."/>
            <person name="Pallen M.J."/>
        </authorList>
    </citation>
    <scope>NUCLEOTIDE SEQUENCE</scope>
    <source>
        <strain evidence="6">A6-441</strain>
    </source>
</reference>
<dbReference type="CDD" id="cd00635">
    <property type="entry name" value="PLPDE_III_YBL036c_like"/>
    <property type="match status" value="1"/>
</dbReference>
<protein>
    <recommendedName>
        <fullName evidence="2">Pyridoxal phosphate homeostasis protein</fullName>
        <shortName evidence="2">PLP homeostasis protein</shortName>
    </recommendedName>
</protein>
<proteinExistence type="inferred from homology"/>
<dbReference type="Gene3D" id="3.20.20.10">
    <property type="entry name" value="Alanine racemase"/>
    <property type="match status" value="1"/>
</dbReference>
<dbReference type="HAMAP" id="MF_02087">
    <property type="entry name" value="PLP_homeostasis"/>
    <property type="match status" value="1"/>
</dbReference>
<dbReference type="PANTHER" id="PTHR10146:SF14">
    <property type="entry name" value="PYRIDOXAL PHOSPHATE HOMEOSTASIS PROTEIN"/>
    <property type="match status" value="1"/>
</dbReference>
<dbReference type="InterPro" id="IPR001608">
    <property type="entry name" value="Ala_racemase_N"/>
</dbReference>
<evidence type="ECO:0000256" key="4">
    <source>
        <dbReference type="RuleBase" id="RU004514"/>
    </source>
</evidence>
<comment type="caution">
    <text evidence="6">The sequence shown here is derived from an EMBL/GenBank/DDBJ whole genome shotgun (WGS) entry which is preliminary data.</text>
</comment>
<organism evidence="6 7">
    <name type="scientific">Candidatus Fusobacterium pullicola</name>
    <dbReference type="NCBI Taxonomy" id="2838601"/>
    <lineage>
        <taxon>Bacteria</taxon>
        <taxon>Fusobacteriati</taxon>
        <taxon>Fusobacteriota</taxon>
        <taxon>Fusobacteriia</taxon>
        <taxon>Fusobacteriales</taxon>
        <taxon>Fusobacteriaceae</taxon>
        <taxon>Fusobacterium</taxon>
    </lineage>
</organism>
<dbReference type="Pfam" id="PF01168">
    <property type="entry name" value="Ala_racemase_N"/>
    <property type="match status" value="1"/>
</dbReference>
<dbReference type="Proteomes" id="UP000724657">
    <property type="component" value="Unassembled WGS sequence"/>
</dbReference>
<comment type="cofactor">
    <cofactor evidence="3">
        <name>pyridoxal 5'-phosphate</name>
        <dbReference type="ChEBI" id="CHEBI:597326"/>
    </cofactor>
</comment>
<dbReference type="PIRSF" id="PIRSF004848">
    <property type="entry name" value="YBL036c_PLPDEIII"/>
    <property type="match status" value="1"/>
</dbReference>
<comment type="function">
    <text evidence="2">Pyridoxal 5'-phosphate (PLP)-binding protein, which is involved in PLP homeostasis.</text>
</comment>
<dbReference type="EMBL" id="JAHLFN010000036">
    <property type="protein sequence ID" value="MBU3842169.1"/>
    <property type="molecule type" value="Genomic_DNA"/>
</dbReference>
<evidence type="ECO:0000256" key="2">
    <source>
        <dbReference type="HAMAP-Rule" id="MF_02087"/>
    </source>
</evidence>
<dbReference type="PROSITE" id="PS01211">
    <property type="entry name" value="UPF0001"/>
    <property type="match status" value="1"/>
</dbReference>
<dbReference type="InterPro" id="IPR011078">
    <property type="entry name" value="PyrdxlP_homeostasis"/>
</dbReference>
<evidence type="ECO:0000259" key="5">
    <source>
        <dbReference type="Pfam" id="PF01168"/>
    </source>
</evidence>
<dbReference type="AlphaFoldDB" id="A0A9E2NWV7"/>
<dbReference type="InterPro" id="IPR029066">
    <property type="entry name" value="PLP-binding_barrel"/>
</dbReference>
<comment type="similarity">
    <text evidence="2 4">Belongs to the pyridoxal phosphate-binding protein YggS/PROSC family.</text>
</comment>
<evidence type="ECO:0000256" key="1">
    <source>
        <dbReference type="ARBA" id="ARBA00022898"/>
    </source>
</evidence>
<feature type="domain" description="Alanine racemase N-terminal" evidence="5">
    <location>
        <begin position="4"/>
        <end position="224"/>
    </location>
</feature>
<keyword evidence="1 2" id="KW-0663">Pyridoxal phosphate</keyword>
<name>A0A9E2NWV7_9FUSO</name>
<dbReference type="GO" id="GO:0030170">
    <property type="term" value="F:pyridoxal phosphate binding"/>
    <property type="evidence" value="ECO:0007669"/>
    <property type="project" value="UniProtKB-UniRule"/>
</dbReference>
<evidence type="ECO:0000313" key="6">
    <source>
        <dbReference type="EMBL" id="MBU3842169.1"/>
    </source>
</evidence>